<dbReference type="Proteomes" id="UP001431693">
    <property type="component" value="Unassembled WGS sequence"/>
</dbReference>
<feature type="transmembrane region" description="Helical" evidence="6">
    <location>
        <begin position="289"/>
        <end position="310"/>
    </location>
</feature>
<feature type="transmembrane region" description="Helical" evidence="6">
    <location>
        <begin position="225"/>
        <end position="244"/>
    </location>
</feature>
<evidence type="ECO:0000256" key="1">
    <source>
        <dbReference type="ARBA" id="ARBA00004651"/>
    </source>
</evidence>
<evidence type="ECO:0000256" key="3">
    <source>
        <dbReference type="ARBA" id="ARBA00022989"/>
    </source>
</evidence>
<feature type="transmembrane region" description="Helical" evidence="6">
    <location>
        <begin position="39"/>
        <end position="59"/>
    </location>
</feature>
<feature type="transmembrane region" description="Helical" evidence="6">
    <location>
        <begin position="256"/>
        <end position="277"/>
    </location>
</feature>
<proteinExistence type="predicted"/>
<evidence type="ECO:0000313" key="9">
    <source>
        <dbReference type="Proteomes" id="UP001431693"/>
    </source>
</evidence>
<feature type="transmembrane region" description="Helical" evidence="6">
    <location>
        <begin position="71"/>
        <end position="90"/>
    </location>
</feature>
<dbReference type="EMBL" id="JASJEX010000002">
    <property type="protein sequence ID" value="MDJ1129294.1"/>
    <property type="molecule type" value="Genomic_DNA"/>
</dbReference>
<evidence type="ECO:0000313" key="8">
    <source>
        <dbReference type="EMBL" id="MDJ1129294.1"/>
    </source>
</evidence>
<dbReference type="SUPFAM" id="SSF103473">
    <property type="entry name" value="MFS general substrate transporter"/>
    <property type="match status" value="1"/>
</dbReference>
<dbReference type="InterPro" id="IPR050327">
    <property type="entry name" value="Proton-linked_MCT"/>
</dbReference>
<feature type="transmembrane region" description="Helical" evidence="6">
    <location>
        <begin position="350"/>
        <end position="373"/>
    </location>
</feature>
<dbReference type="PANTHER" id="PTHR11360">
    <property type="entry name" value="MONOCARBOXYLATE TRANSPORTER"/>
    <property type="match status" value="1"/>
</dbReference>
<comment type="subcellular location">
    <subcellularLocation>
        <location evidence="1">Cell membrane</location>
        <topology evidence="1">Multi-pass membrane protein</topology>
    </subcellularLocation>
</comment>
<accession>A0ABT6ZKF7</accession>
<keyword evidence="3 6" id="KW-1133">Transmembrane helix</keyword>
<keyword evidence="2 6" id="KW-0812">Transmembrane</keyword>
<feature type="transmembrane region" description="Helical" evidence="6">
    <location>
        <begin position="379"/>
        <end position="400"/>
    </location>
</feature>
<keyword evidence="4 6" id="KW-0472">Membrane</keyword>
<evidence type="ECO:0000256" key="2">
    <source>
        <dbReference type="ARBA" id="ARBA00022692"/>
    </source>
</evidence>
<evidence type="ECO:0000256" key="4">
    <source>
        <dbReference type="ARBA" id="ARBA00023136"/>
    </source>
</evidence>
<feature type="transmembrane region" description="Helical" evidence="6">
    <location>
        <begin position="130"/>
        <end position="151"/>
    </location>
</feature>
<feature type="transmembrane region" description="Helical" evidence="6">
    <location>
        <begin position="96"/>
        <end position="118"/>
    </location>
</feature>
<dbReference type="Pfam" id="PF07690">
    <property type="entry name" value="MFS_1"/>
    <property type="match status" value="1"/>
</dbReference>
<evidence type="ECO:0000256" key="6">
    <source>
        <dbReference type="SAM" id="Phobius"/>
    </source>
</evidence>
<feature type="transmembrane region" description="Helical" evidence="6">
    <location>
        <begin position="316"/>
        <end position="338"/>
    </location>
</feature>
<reference evidence="8" key="1">
    <citation type="submission" date="2023-05" db="EMBL/GenBank/DDBJ databases">
        <title>[olsenella] sp. nov., isolated from a pig farm feces dump.</title>
        <authorList>
            <person name="Chang Y.-H."/>
        </authorList>
    </citation>
    <scope>NUCLEOTIDE SEQUENCE</scope>
    <source>
        <strain evidence="8">YH-ols2217</strain>
    </source>
</reference>
<sequence length="435" mass="45464">MKKRIPILIVGTVLLLFLGLIYAYSVVMAPLKAQFEWSVSGMTVIFALSMIAFTIGNLVAGKLLKKHDVRFVLLVAVAFLLVGFIGSTFANGAGSLGLIYVTYGVIASIGIGFIYNVIVPTITAWWPDHVGLAQGICLMGYGFGGFILGPVVTAVYQTVPWQWVFWGMALIFGALTLLSSVIIRMPSAEELAALPQSHKCGASAGNASGTVDHDTAYLFRDPTFYLFYLWMFLLGSVGMGITGIGKEFPVSLGADAMTAAFVIGFVNIGSGCGRLFGGGILDKVGRAGFMVGTSLLFLAATLVMQASLALGSIPLQIFGCLLSGISWGAVIITMAFVVRKVWGNANFAENLAVVNSYGILAALVGSMGAGALAQAVGSYSVVLVVMSCMAVAALVDACVLNRVRDKQAIEAATSPVPEQPGAPAALEPVESDEAA</sequence>
<dbReference type="InterPro" id="IPR020846">
    <property type="entry name" value="MFS_dom"/>
</dbReference>
<protein>
    <submittedName>
        <fullName evidence="8">MFS transporter</fullName>
    </submittedName>
</protein>
<evidence type="ECO:0000256" key="5">
    <source>
        <dbReference type="SAM" id="MobiDB-lite"/>
    </source>
</evidence>
<name>A0ABT6ZKF7_9ACTN</name>
<feature type="transmembrane region" description="Helical" evidence="6">
    <location>
        <begin position="163"/>
        <end position="183"/>
    </location>
</feature>
<keyword evidence="9" id="KW-1185">Reference proteome</keyword>
<feature type="region of interest" description="Disordered" evidence="5">
    <location>
        <begin position="411"/>
        <end position="435"/>
    </location>
</feature>
<evidence type="ECO:0000259" key="7">
    <source>
        <dbReference type="PROSITE" id="PS50850"/>
    </source>
</evidence>
<dbReference type="RefSeq" id="WP_283713628.1">
    <property type="nucleotide sequence ID" value="NZ_JASJEW010000005.1"/>
</dbReference>
<feature type="domain" description="Major facilitator superfamily (MFS) profile" evidence="7">
    <location>
        <begin position="4"/>
        <end position="404"/>
    </location>
</feature>
<gene>
    <name evidence="8" type="ORF">QJ043_04270</name>
</gene>
<dbReference type="InterPro" id="IPR011701">
    <property type="entry name" value="MFS"/>
</dbReference>
<comment type="caution">
    <text evidence="8">The sequence shown here is derived from an EMBL/GenBank/DDBJ whole genome shotgun (WGS) entry which is preliminary data.</text>
</comment>
<dbReference type="InterPro" id="IPR036259">
    <property type="entry name" value="MFS_trans_sf"/>
</dbReference>
<organism evidence="8 9">
    <name type="scientific">Kribbibacterium absianum</name>
    <dbReference type="NCBI Taxonomy" id="3044210"/>
    <lineage>
        <taxon>Bacteria</taxon>
        <taxon>Bacillati</taxon>
        <taxon>Actinomycetota</taxon>
        <taxon>Coriobacteriia</taxon>
        <taxon>Coriobacteriales</taxon>
        <taxon>Kribbibacteriaceae</taxon>
        <taxon>Kribbibacterium</taxon>
    </lineage>
</organism>
<dbReference type="Gene3D" id="1.20.1250.20">
    <property type="entry name" value="MFS general substrate transporter like domains"/>
    <property type="match status" value="2"/>
</dbReference>
<dbReference type="PROSITE" id="PS50850">
    <property type="entry name" value="MFS"/>
    <property type="match status" value="1"/>
</dbReference>